<organism evidence="1">
    <name type="scientific">Woronichinia naegeliana WA131</name>
    <dbReference type="NCBI Taxonomy" id="2824559"/>
    <lineage>
        <taxon>Bacteria</taxon>
        <taxon>Bacillati</taxon>
        <taxon>Cyanobacteriota</taxon>
        <taxon>Cyanophyceae</taxon>
        <taxon>Synechococcales</taxon>
        <taxon>Coelosphaeriaceae</taxon>
        <taxon>Woronichinia</taxon>
    </lineage>
</organism>
<proteinExistence type="predicted"/>
<dbReference type="Proteomes" id="UP001065613">
    <property type="component" value="Chromosome"/>
</dbReference>
<dbReference type="AlphaFoldDB" id="A0A977KSX2"/>
<dbReference type="KEGG" id="wna:KA717_25455"/>
<protein>
    <submittedName>
        <fullName evidence="1">Uncharacterized protein</fullName>
    </submittedName>
</protein>
<gene>
    <name evidence="1" type="ORF">KA717_25455</name>
</gene>
<accession>A0A977KSX2</accession>
<dbReference type="EMBL" id="CP073041">
    <property type="protein sequence ID" value="UXE59236.1"/>
    <property type="molecule type" value="Genomic_DNA"/>
</dbReference>
<evidence type="ECO:0000313" key="1">
    <source>
        <dbReference type="EMBL" id="UXE59236.1"/>
    </source>
</evidence>
<name>A0A977KSX2_9CYAN</name>
<reference evidence="1" key="1">
    <citation type="submission" date="2021-04" db="EMBL/GenBank/DDBJ databases">
        <title>Genome sequence of Woronichinia naegeliana from Washington state freshwater lake bloom.</title>
        <authorList>
            <person name="Dreher T.W."/>
        </authorList>
    </citation>
    <scope>NUCLEOTIDE SEQUENCE</scope>
    <source>
        <strain evidence="1">WA131</strain>
    </source>
</reference>
<sequence length="46" mass="5238">MGILLQENLTTAIVINPYIGKSLKGDLKSLYSYRLNRTRSSRLLNL</sequence>